<feature type="region of interest" description="Disordered" evidence="1">
    <location>
        <begin position="111"/>
        <end position="182"/>
    </location>
</feature>
<keyword evidence="3" id="KW-1185">Reference proteome</keyword>
<proteinExistence type="predicted"/>
<reference evidence="2" key="1">
    <citation type="submission" date="2023-10" db="EMBL/GenBank/DDBJ databases">
        <authorList>
            <person name="Chen Y."/>
            <person name="Shah S."/>
            <person name="Dougan E. K."/>
            <person name="Thang M."/>
            <person name="Chan C."/>
        </authorList>
    </citation>
    <scope>NUCLEOTIDE SEQUENCE [LARGE SCALE GENOMIC DNA]</scope>
</reference>
<evidence type="ECO:0000256" key="1">
    <source>
        <dbReference type="SAM" id="MobiDB-lite"/>
    </source>
</evidence>
<comment type="caution">
    <text evidence="2">The sequence shown here is derived from an EMBL/GenBank/DDBJ whole genome shotgun (WGS) entry which is preliminary data.</text>
</comment>
<feature type="compositionally biased region" description="Low complexity" evidence="1">
    <location>
        <begin position="138"/>
        <end position="182"/>
    </location>
</feature>
<sequence>MTQPRFRPKDESLEEVERARLAAVEALRRLEGEDQHGELRRPGFRPKDESPEEVERARLAAVEALRRLEGEDQLGELRRAPSRRSGSAERQSGVKYISWDTGNKAWRVKHTIQNGPDKGCTKHAYFRPKDDRRRRWSGRGSPPSRRCGGSRGRTSSESSGGPLLDAAAARSARAASSTSSGAKVARLGLFSTGYRTARTKVA</sequence>
<protein>
    <recommendedName>
        <fullName evidence="4">AP2/ERF domain-containing protein</fullName>
    </recommendedName>
</protein>
<dbReference type="EMBL" id="CAUYUJ010014394">
    <property type="protein sequence ID" value="CAK0840688.1"/>
    <property type="molecule type" value="Genomic_DNA"/>
</dbReference>
<evidence type="ECO:0000313" key="2">
    <source>
        <dbReference type="EMBL" id="CAK0840688.1"/>
    </source>
</evidence>
<evidence type="ECO:0000313" key="3">
    <source>
        <dbReference type="Proteomes" id="UP001189429"/>
    </source>
</evidence>
<organism evidence="2 3">
    <name type="scientific">Prorocentrum cordatum</name>
    <dbReference type="NCBI Taxonomy" id="2364126"/>
    <lineage>
        <taxon>Eukaryota</taxon>
        <taxon>Sar</taxon>
        <taxon>Alveolata</taxon>
        <taxon>Dinophyceae</taxon>
        <taxon>Prorocentrales</taxon>
        <taxon>Prorocentraceae</taxon>
        <taxon>Prorocentrum</taxon>
    </lineage>
</organism>
<feature type="region of interest" description="Disordered" evidence="1">
    <location>
        <begin position="30"/>
        <end position="55"/>
    </location>
</feature>
<accession>A0ABN9T6J3</accession>
<evidence type="ECO:0008006" key="4">
    <source>
        <dbReference type="Google" id="ProtNLM"/>
    </source>
</evidence>
<name>A0ABN9T6J3_9DINO</name>
<gene>
    <name evidence="2" type="ORF">PCOR1329_LOCUS36062</name>
</gene>
<feature type="compositionally biased region" description="Basic and acidic residues" evidence="1">
    <location>
        <begin position="70"/>
        <end position="79"/>
    </location>
</feature>
<feature type="region of interest" description="Disordered" evidence="1">
    <location>
        <begin position="70"/>
        <end position="95"/>
    </location>
</feature>
<dbReference type="Proteomes" id="UP001189429">
    <property type="component" value="Unassembled WGS sequence"/>
</dbReference>